<dbReference type="InterPro" id="IPR037020">
    <property type="entry name" value="Hemocyanin_C_sf"/>
</dbReference>
<dbReference type="SUPFAM" id="SSF48050">
    <property type="entry name" value="Hemocyanin, N-terminal domain"/>
    <property type="match status" value="1"/>
</dbReference>
<keyword evidence="5" id="KW-0186">Copper</keyword>
<dbReference type="InterPro" id="IPR002227">
    <property type="entry name" value="Tyrosinase_Cu-bd"/>
</dbReference>
<protein>
    <recommendedName>
        <fullName evidence="8">Tyrosinase copper-binding domain-containing protein</fullName>
    </recommendedName>
</protein>
<keyword evidence="4" id="KW-0732">Signal</keyword>
<dbReference type="FunFam" id="2.60.40.1520:FF:000001">
    <property type="entry name" value="Hemocyanin subunit 2"/>
    <property type="match status" value="1"/>
</dbReference>
<dbReference type="STRING" id="126957.T1J6H5"/>
<reference evidence="9" key="2">
    <citation type="submission" date="2015-02" db="UniProtKB">
        <authorList>
            <consortium name="EnsemblMetazoa"/>
        </authorList>
    </citation>
    <scope>IDENTIFICATION</scope>
</reference>
<dbReference type="Pfam" id="PF00372">
    <property type="entry name" value="Hemocyanin_M"/>
    <property type="match status" value="1"/>
</dbReference>
<dbReference type="SUPFAM" id="SSF48056">
    <property type="entry name" value="Di-copper centre-containing domain"/>
    <property type="match status" value="1"/>
</dbReference>
<evidence type="ECO:0000256" key="5">
    <source>
        <dbReference type="ARBA" id="ARBA00023008"/>
    </source>
</evidence>
<dbReference type="EMBL" id="JH431878">
    <property type="status" value="NOT_ANNOTATED_CDS"/>
    <property type="molecule type" value="Genomic_DNA"/>
</dbReference>
<dbReference type="Proteomes" id="UP000014500">
    <property type="component" value="Unassembled WGS sequence"/>
</dbReference>
<sequence length="690" mass="79340">MGLACCKFLARHFLKVKKTKMTTMNPQRVILDLWDHVSEPLDRRATFQRPFEGAPVLDNRDTAEIGGRLQSRLVGIGILPRGRIFSTFNKQHMAEAMLVIRLLQDLVTSDLRDSLLAMGFLRDRINEQMFVYVTSVLTLHQPELRNIRLPPIEEVLPMKFVPGPLITDARNTERRMPADATEPIVLSLDFTGNDRDIEHRLAYWREDIALNTHHWHWHIVYPFTWTPDLGGTKDRKGELFYYMHQQMIARYDCERMSHNLSRVVVYHNFDDPIDEGYAPHLNNDISGTVYASRPRNMVLQDTPSVPVHRLITWYNRIVNSIHERTYRRSDGQVVPLDETNGISIIGDIVEPAATGPSPTYYGDFHNSGHDLISRIHDPDERFREEMGVMGDSATAMRDPVFYRWHKFIDQIFQEHKNTLDPYTPEQLQWNDVTVQSVSVQGSTSSRPNNLQTFWQDRTFELQRGINFNRSIPVRLQTRHLQHEAFTYNIVIQNGSSSAVEGMIRLFMAPSNNEIQQPFTLEDQRHIFIELDKFTATLNPGNNTVTRQSSQSNVTVATQKSFSQLIQESQDGTTEEQISSCSCGLPDHLLIPRGKPEGMEFQLFVMVTNAQQDRVVPSTTTTCQDAASYCGILNERYPDVRPMGFPFDRRIEAATLDVFRTTNMNMAPVNIRFRNVVVGTNDSSVLFPNER</sequence>
<dbReference type="PANTHER" id="PTHR11511:SF4">
    <property type="entry name" value="PHENOLOXIDASE 2-RELATED"/>
    <property type="match status" value="1"/>
</dbReference>
<dbReference type="InterPro" id="IPR008922">
    <property type="entry name" value="Di-copper_centre_dom_sf"/>
</dbReference>
<evidence type="ECO:0000256" key="3">
    <source>
        <dbReference type="ARBA" id="ARBA00022723"/>
    </source>
</evidence>
<dbReference type="Pfam" id="PF03723">
    <property type="entry name" value="Hemocyanin_C"/>
    <property type="match status" value="1"/>
</dbReference>
<dbReference type="Gene3D" id="2.60.40.1520">
    <property type="entry name" value="Hemocyanin, C-terminal domain"/>
    <property type="match status" value="1"/>
</dbReference>
<dbReference type="PRINTS" id="PR00187">
    <property type="entry name" value="HAEMOCYANIN"/>
</dbReference>
<evidence type="ECO:0000256" key="2">
    <source>
        <dbReference type="ARBA" id="ARBA00022525"/>
    </source>
</evidence>
<organism evidence="9 10">
    <name type="scientific">Strigamia maritima</name>
    <name type="common">European centipede</name>
    <name type="synonym">Geophilus maritimus</name>
    <dbReference type="NCBI Taxonomy" id="126957"/>
    <lineage>
        <taxon>Eukaryota</taxon>
        <taxon>Metazoa</taxon>
        <taxon>Ecdysozoa</taxon>
        <taxon>Arthropoda</taxon>
        <taxon>Myriapoda</taxon>
        <taxon>Chilopoda</taxon>
        <taxon>Pleurostigmophora</taxon>
        <taxon>Geophilomorpha</taxon>
        <taxon>Linotaeniidae</taxon>
        <taxon>Strigamia</taxon>
    </lineage>
</organism>
<dbReference type="InterPro" id="IPR005204">
    <property type="entry name" value="Hemocyanin_N"/>
</dbReference>
<reference evidence="10" key="1">
    <citation type="submission" date="2011-05" db="EMBL/GenBank/DDBJ databases">
        <authorList>
            <person name="Richards S.R."/>
            <person name="Qu J."/>
            <person name="Jiang H."/>
            <person name="Jhangiani S.N."/>
            <person name="Agravi P."/>
            <person name="Goodspeed R."/>
            <person name="Gross S."/>
            <person name="Mandapat C."/>
            <person name="Jackson L."/>
            <person name="Mathew T."/>
            <person name="Pu L."/>
            <person name="Thornton R."/>
            <person name="Saada N."/>
            <person name="Wilczek-Boney K.B."/>
            <person name="Lee S."/>
            <person name="Kovar C."/>
            <person name="Wu Y."/>
            <person name="Scherer S.E."/>
            <person name="Worley K.C."/>
            <person name="Muzny D.M."/>
            <person name="Gibbs R."/>
        </authorList>
    </citation>
    <scope>NUCLEOTIDE SEQUENCE</scope>
    <source>
        <strain evidence="10">Brora</strain>
    </source>
</reference>
<accession>T1J6H5</accession>
<dbReference type="GO" id="GO:0046872">
    <property type="term" value="F:metal ion binding"/>
    <property type="evidence" value="ECO:0007669"/>
    <property type="project" value="UniProtKB-KW"/>
</dbReference>
<dbReference type="InterPro" id="IPR000896">
    <property type="entry name" value="Hemocyanin/hexamerin_mid_dom"/>
</dbReference>
<dbReference type="OMA" id="VMMARIT"/>
<proteinExistence type="predicted"/>
<evidence type="ECO:0000256" key="6">
    <source>
        <dbReference type="ARBA" id="ARBA00023157"/>
    </source>
</evidence>
<dbReference type="InterPro" id="IPR005203">
    <property type="entry name" value="Hemocyanin_C"/>
</dbReference>
<dbReference type="EnsemblMetazoa" id="SMAR009245-RA">
    <property type="protein sequence ID" value="SMAR009245-PA"/>
    <property type="gene ID" value="SMAR009245"/>
</dbReference>
<evidence type="ECO:0000256" key="7">
    <source>
        <dbReference type="ARBA" id="ARBA00065573"/>
    </source>
</evidence>
<feature type="domain" description="Tyrosinase copper-binding" evidence="8">
    <location>
        <begin position="398"/>
        <end position="409"/>
    </location>
</feature>
<dbReference type="GO" id="GO:0016491">
    <property type="term" value="F:oxidoreductase activity"/>
    <property type="evidence" value="ECO:0007669"/>
    <property type="project" value="InterPro"/>
</dbReference>
<dbReference type="PROSITE" id="PS00209">
    <property type="entry name" value="HEMOCYANIN_1"/>
    <property type="match status" value="1"/>
</dbReference>
<evidence type="ECO:0000256" key="4">
    <source>
        <dbReference type="ARBA" id="ARBA00022729"/>
    </source>
</evidence>
<dbReference type="Gene3D" id="1.10.1280.10">
    <property type="entry name" value="Di-copper center containing domain from catechol oxidase"/>
    <property type="match status" value="1"/>
</dbReference>
<dbReference type="InterPro" id="IPR036697">
    <property type="entry name" value="Hemocyanin_N_sf"/>
</dbReference>
<keyword evidence="2" id="KW-0964">Secreted</keyword>
<evidence type="ECO:0000256" key="1">
    <source>
        <dbReference type="ARBA" id="ARBA00004613"/>
    </source>
</evidence>
<dbReference type="FunFam" id="1.10.1280.10:FF:000004">
    <property type="entry name" value="Hemocyanin subunit 2"/>
    <property type="match status" value="1"/>
</dbReference>
<dbReference type="GO" id="GO:0005576">
    <property type="term" value="C:extracellular region"/>
    <property type="evidence" value="ECO:0007669"/>
    <property type="project" value="UniProtKB-SubCell"/>
</dbReference>
<dbReference type="InterPro" id="IPR013788">
    <property type="entry name" value="Hemocyanin/hexamerin"/>
</dbReference>
<dbReference type="SUPFAM" id="SSF81296">
    <property type="entry name" value="E set domains"/>
    <property type="match status" value="1"/>
</dbReference>
<evidence type="ECO:0000259" key="8">
    <source>
        <dbReference type="PROSITE" id="PS00498"/>
    </source>
</evidence>
<dbReference type="Pfam" id="PF03722">
    <property type="entry name" value="Hemocyanin_N"/>
    <property type="match status" value="1"/>
</dbReference>
<keyword evidence="3" id="KW-0479">Metal-binding</keyword>
<name>T1J6H5_STRMM</name>
<dbReference type="PROSITE" id="PS00498">
    <property type="entry name" value="TYROSINASE_2"/>
    <property type="match status" value="1"/>
</dbReference>
<keyword evidence="10" id="KW-1185">Reference proteome</keyword>
<dbReference type="Gene3D" id="1.20.1370.10">
    <property type="entry name" value="Hemocyanin, N-terminal domain"/>
    <property type="match status" value="1"/>
</dbReference>
<evidence type="ECO:0000313" key="10">
    <source>
        <dbReference type="Proteomes" id="UP000014500"/>
    </source>
</evidence>
<dbReference type="eggNOG" id="ENOG502QQCG">
    <property type="taxonomic scope" value="Eukaryota"/>
</dbReference>
<dbReference type="InterPro" id="IPR014756">
    <property type="entry name" value="Ig_E-set"/>
</dbReference>
<evidence type="ECO:0000313" key="9">
    <source>
        <dbReference type="EnsemblMetazoa" id="SMAR009245-PA"/>
    </source>
</evidence>
<comment type="subcellular location">
    <subcellularLocation>
        <location evidence="1">Secreted</location>
    </subcellularLocation>
</comment>
<dbReference type="PANTHER" id="PTHR11511">
    <property type="entry name" value="LARVAL STORAGE PROTEIN/PHENOLOXIDASE"/>
    <property type="match status" value="1"/>
</dbReference>
<dbReference type="AlphaFoldDB" id="T1J6H5"/>
<dbReference type="PROSITE" id="PS00210">
    <property type="entry name" value="HEMOCYANIN_2"/>
    <property type="match status" value="1"/>
</dbReference>
<dbReference type="HOGENOM" id="CLU_012213_1_0_1"/>
<comment type="subunit">
    <text evidence="7">36-chain polymer consisting of 6 hexamers, each of which includes 4 different chains, A, B, C and D.</text>
</comment>
<dbReference type="PhylomeDB" id="T1J6H5"/>
<keyword evidence="6" id="KW-1015">Disulfide bond</keyword>